<dbReference type="CDD" id="cd00083">
    <property type="entry name" value="bHLH_SF"/>
    <property type="match status" value="1"/>
</dbReference>
<dbReference type="InterPro" id="IPR011598">
    <property type="entry name" value="bHLH_dom"/>
</dbReference>
<accession>A0A8H7C0I4</accession>
<feature type="compositionally biased region" description="Basic and acidic residues" evidence="1">
    <location>
        <begin position="160"/>
        <end position="172"/>
    </location>
</feature>
<feature type="compositionally biased region" description="Polar residues" evidence="1">
    <location>
        <begin position="267"/>
        <end position="283"/>
    </location>
</feature>
<feature type="compositionally biased region" description="Basic and acidic residues" evidence="1">
    <location>
        <begin position="359"/>
        <end position="368"/>
    </location>
</feature>
<protein>
    <recommendedName>
        <fullName evidence="2">BHLH domain-containing protein</fullName>
    </recommendedName>
</protein>
<dbReference type="PANTHER" id="PTHR46266">
    <property type="entry name" value="TRANSCRIPTION FACTOR TT8"/>
    <property type="match status" value="1"/>
</dbReference>
<keyword evidence="4" id="KW-1185">Reference proteome</keyword>
<dbReference type="Proteomes" id="UP000605846">
    <property type="component" value="Unassembled WGS sequence"/>
</dbReference>
<reference evidence="3" key="1">
    <citation type="submission" date="2020-01" db="EMBL/GenBank/DDBJ databases">
        <title>Genome Sequencing of Three Apophysomyces-Like Fungal Strains Confirms a Novel Fungal Genus in the Mucoromycota with divergent Burkholderia-like Endosymbiotic Bacteria.</title>
        <authorList>
            <person name="Stajich J.E."/>
            <person name="Macias A.M."/>
            <person name="Carter-House D."/>
            <person name="Lovett B."/>
            <person name="Kasson L.R."/>
            <person name="Berry K."/>
            <person name="Grigoriev I."/>
            <person name="Chang Y."/>
            <person name="Spatafora J."/>
            <person name="Kasson M.T."/>
        </authorList>
    </citation>
    <scope>NUCLEOTIDE SEQUENCE</scope>
    <source>
        <strain evidence="3">NRRL A-21654</strain>
    </source>
</reference>
<evidence type="ECO:0000313" key="3">
    <source>
        <dbReference type="EMBL" id="KAF7731750.1"/>
    </source>
</evidence>
<gene>
    <name evidence="3" type="ORF">EC973_008264</name>
</gene>
<evidence type="ECO:0000256" key="1">
    <source>
        <dbReference type="SAM" id="MobiDB-lite"/>
    </source>
</evidence>
<sequence length="374" mass="41213">MSKVTNTPPQAPPKKRQRLSNTPISQAKEDAAEQSTAPPIVALPPPILPYPPHHVLVQSPYYPVYHYVPVPSPDPNRRESVPPSSSSSSSSSNVRLLPKTSPADIATSPISYPSHLYHPYAIQVSPQLHPTAVMPNNFIRHNSISSSPGLGPTPPPTTADQREQARKVSHSAIERRRRERINDKILQLKQLIPSCADQDNLHKMSILQSAIDYISYLKTVVEKLDGNQDRLQGSHLQVKTAKSMLPKEIEPFTNQFSVNEETEETDVWSSSSPTENSKDSSPATAAEITKGLKPLDVIRSGNTISPSEPPSVSPTTMTPPTEENEEAGENQDRSRPPSRPPTPVLTPRLTKSAETMDTVQDRQRHMSLEKLLCS</sequence>
<dbReference type="EMBL" id="JABAYA010000007">
    <property type="protein sequence ID" value="KAF7731750.1"/>
    <property type="molecule type" value="Genomic_DNA"/>
</dbReference>
<proteinExistence type="predicted"/>
<dbReference type="AlphaFoldDB" id="A0A8H7C0I4"/>
<feature type="region of interest" description="Disordered" evidence="1">
    <location>
        <begin position="1"/>
        <end position="44"/>
    </location>
</feature>
<name>A0A8H7C0I4_9FUNG</name>
<dbReference type="OrthoDB" id="690068at2759"/>
<feature type="region of interest" description="Disordered" evidence="1">
    <location>
        <begin position="139"/>
        <end position="172"/>
    </location>
</feature>
<dbReference type="PANTHER" id="PTHR46266:SF4">
    <property type="entry name" value="TRANSCRIPTION FACTOR TT8"/>
    <property type="match status" value="1"/>
</dbReference>
<feature type="region of interest" description="Disordered" evidence="1">
    <location>
        <begin position="73"/>
        <end position="97"/>
    </location>
</feature>
<feature type="region of interest" description="Disordered" evidence="1">
    <location>
        <begin position="250"/>
        <end position="374"/>
    </location>
</feature>
<evidence type="ECO:0000259" key="2">
    <source>
        <dbReference type="PROSITE" id="PS50888"/>
    </source>
</evidence>
<dbReference type="PROSITE" id="PS50888">
    <property type="entry name" value="BHLH"/>
    <property type="match status" value="1"/>
</dbReference>
<evidence type="ECO:0000313" key="4">
    <source>
        <dbReference type="Proteomes" id="UP000605846"/>
    </source>
</evidence>
<organism evidence="3 4">
    <name type="scientific">Apophysomyces ossiformis</name>
    <dbReference type="NCBI Taxonomy" id="679940"/>
    <lineage>
        <taxon>Eukaryota</taxon>
        <taxon>Fungi</taxon>
        <taxon>Fungi incertae sedis</taxon>
        <taxon>Mucoromycota</taxon>
        <taxon>Mucoromycotina</taxon>
        <taxon>Mucoromycetes</taxon>
        <taxon>Mucorales</taxon>
        <taxon>Mucorineae</taxon>
        <taxon>Mucoraceae</taxon>
        <taxon>Apophysomyces</taxon>
    </lineage>
</organism>
<dbReference type="SMART" id="SM00353">
    <property type="entry name" value="HLH"/>
    <property type="match status" value="1"/>
</dbReference>
<dbReference type="SUPFAM" id="SSF47459">
    <property type="entry name" value="HLH, helix-loop-helix DNA-binding domain"/>
    <property type="match status" value="1"/>
</dbReference>
<dbReference type="InterPro" id="IPR036638">
    <property type="entry name" value="HLH_DNA-bd_sf"/>
</dbReference>
<dbReference type="Gene3D" id="4.10.280.10">
    <property type="entry name" value="Helix-loop-helix DNA-binding domain"/>
    <property type="match status" value="1"/>
</dbReference>
<comment type="caution">
    <text evidence="3">The sequence shown here is derived from an EMBL/GenBank/DDBJ whole genome shotgun (WGS) entry which is preliminary data.</text>
</comment>
<dbReference type="GO" id="GO:0046983">
    <property type="term" value="F:protein dimerization activity"/>
    <property type="evidence" value="ECO:0007669"/>
    <property type="project" value="InterPro"/>
</dbReference>
<dbReference type="Pfam" id="PF00010">
    <property type="entry name" value="HLH"/>
    <property type="match status" value="1"/>
</dbReference>
<feature type="domain" description="BHLH" evidence="2">
    <location>
        <begin position="165"/>
        <end position="217"/>
    </location>
</feature>